<name>A0AAD5FV01_SILAS</name>
<protein>
    <submittedName>
        <fullName evidence="2">Ryanodine receptor 2 isoform X3</fullName>
    </submittedName>
</protein>
<dbReference type="GO" id="GO:0034704">
    <property type="term" value="C:calcium channel complex"/>
    <property type="evidence" value="ECO:0007669"/>
    <property type="project" value="TreeGrafter"/>
</dbReference>
<reference evidence="2" key="1">
    <citation type="submission" date="2018-07" db="EMBL/GenBank/DDBJ databases">
        <title>Comparative genomics of catfishes provides insights into carnivory and benthic adaptation.</title>
        <authorList>
            <person name="Zhang Y."/>
            <person name="Wang D."/>
            <person name="Peng Z."/>
            <person name="Zheng S."/>
            <person name="Shao F."/>
            <person name="Tao W."/>
        </authorList>
    </citation>
    <scope>NUCLEOTIDE SEQUENCE</scope>
    <source>
        <strain evidence="2">Chongqing</strain>
    </source>
</reference>
<evidence type="ECO:0000313" key="3">
    <source>
        <dbReference type="Proteomes" id="UP001205998"/>
    </source>
</evidence>
<dbReference type="GO" id="GO:0006941">
    <property type="term" value="P:striated muscle contraction"/>
    <property type="evidence" value="ECO:0007669"/>
    <property type="project" value="TreeGrafter"/>
</dbReference>
<dbReference type="GO" id="GO:0030018">
    <property type="term" value="C:Z disc"/>
    <property type="evidence" value="ECO:0007669"/>
    <property type="project" value="TreeGrafter"/>
</dbReference>
<evidence type="ECO:0000259" key="1">
    <source>
        <dbReference type="PROSITE" id="PS50188"/>
    </source>
</evidence>
<dbReference type="GO" id="GO:0014808">
    <property type="term" value="P:release of sequestered calcium ion into cytosol by sarcoplasmic reticulum"/>
    <property type="evidence" value="ECO:0007669"/>
    <property type="project" value="TreeGrafter"/>
</dbReference>
<dbReference type="SUPFAM" id="SSF49899">
    <property type="entry name" value="Concanavalin A-like lectins/glucanases"/>
    <property type="match status" value="1"/>
</dbReference>
<keyword evidence="3" id="KW-1185">Reference proteome</keyword>
<feature type="non-terminal residue" evidence="2">
    <location>
        <position position="82"/>
    </location>
</feature>
<gene>
    <name evidence="2" type="ORF">C0J50_12610</name>
</gene>
<feature type="non-terminal residue" evidence="2">
    <location>
        <position position="1"/>
    </location>
</feature>
<dbReference type="PANTHER" id="PTHR46399:SF7">
    <property type="entry name" value="RYANODINE RECEPTOR 2"/>
    <property type="match status" value="1"/>
</dbReference>
<organism evidence="2 3">
    <name type="scientific">Silurus asotus</name>
    <name type="common">Amur catfish</name>
    <name type="synonym">Parasilurus asotus</name>
    <dbReference type="NCBI Taxonomy" id="30991"/>
    <lineage>
        <taxon>Eukaryota</taxon>
        <taxon>Metazoa</taxon>
        <taxon>Chordata</taxon>
        <taxon>Craniata</taxon>
        <taxon>Vertebrata</taxon>
        <taxon>Euteleostomi</taxon>
        <taxon>Actinopterygii</taxon>
        <taxon>Neopterygii</taxon>
        <taxon>Teleostei</taxon>
        <taxon>Ostariophysi</taxon>
        <taxon>Siluriformes</taxon>
        <taxon>Siluridae</taxon>
        <taxon>Silurus</taxon>
    </lineage>
</organism>
<dbReference type="InterPro" id="IPR043136">
    <property type="entry name" value="B30.2/SPRY_sf"/>
</dbReference>
<comment type="caution">
    <text evidence="2">The sequence shown here is derived from an EMBL/GenBank/DDBJ whole genome shotgun (WGS) entry which is preliminary data.</text>
</comment>
<feature type="domain" description="B30.2/SPRY" evidence="1">
    <location>
        <begin position="1"/>
        <end position="82"/>
    </location>
</feature>
<dbReference type="GO" id="GO:0005790">
    <property type="term" value="C:smooth endoplasmic reticulum"/>
    <property type="evidence" value="ECO:0007669"/>
    <property type="project" value="TreeGrafter"/>
</dbReference>
<sequence>VKCNSCYMVCAAESSSLSNSRSSMRLEIGCLVDTATGFLTFTANGKELGIFYQVKPGSKLFPAVFVKATSSEVFQFELGRIK</sequence>
<dbReference type="InterPro" id="IPR015925">
    <property type="entry name" value="Ryanodine_IP3_receptor"/>
</dbReference>
<dbReference type="Gene3D" id="2.60.120.920">
    <property type="match status" value="1"/>
</dbReference>
<dbReference type="PROSITE" id="PS50188">
    <property type="entry name" value="B302_SPRY"/>
    <property type="match status" value="1"/>
</dbReference>
<dbReference type="AlphaFoldDB" id="A0AAD5FV01"/>
<dbReference type="GO" id="GO:0042383">
    <property type="term" value="C:sarcolemma"/>
    <property type="evidence" value="ECO:0007669"/>
    <property type="project" value="TreeGrafter"/>
</dbReference>
<dbReference type="GO" id="GO:0033017">
    <property type="term" value="C:sarcoplasmic reticulum membrane"/>
    <property type="evidence" value="ECO:0007669"/>
    <property type="project" value="TreeGrafter"/>
</dbReference>
<dbReference type="Pfam" id="PF00622">
    <property type="entry name" value="SPRY"/>
    <property type="match status" value="1"/>
</dbReference>
<evidence type="ECO:0000313" key="2">
    <source>
        <dbReference type="EMBL" id="KAI5630175.1"/>
    </source>
</evidence>
<dbReference type="EMBL" id="MU528705">
    <property type="protein sequence ID" value="KAI5630175.1"/>
    <property type="molecule type" value="Genomic_DNA"/>
</dbReference>
<dbReference type="InterPro" id="IPR013320">
    <property type="entry name" value="ConA-like_dom_sf"/>
</dbReference>
<dbReference type="PANTHER" id="PTHR46399">
    <property type="entry name" value="B30.2/SPRY DOMAIN-CONTAINING PROTEIN"/>
    <property type="match status" value="1"/>
</dbReference>
<proteinExistence type="predicted"/>
<keyword evidence="2" id="KW-0675">Receptor</keyword>
<dbReference type="InterPro" id="IPR003877">
    <property type="entry name" value="SPRY_dom"/>
</dbReference>
<dbReference type="InterPro" id="IPR001870">
    <property type="entry name" value="B30.2/SPRY"/>
</dbReference>
<dbReference type="GO" id="GO:0005219">
    <property type="term" value="F:ryanodine-sensitive calcium-release channel activity"/>
    <property type="evidence" value="ECO:0007669"/>
    <property type="project" value="TreeGrafter"/>
</dbReference>
<dbReference type="Proteomes" id="UP001205998">
    <property type="component" value="Unassembled WGS sequence"/>
</dbReference>
<accession>A0AAD5FV01</accession>